<evidence type="ECO:0000313" key="2">
    <source>
        <dbReference type="Proteomes" id="UP000294321"/>
    </source>
</evidence>
<dbReference type="AlphaFoldDB" id="A0A4P6ZLR0"/>
<keyword evidence="2" id="KW-1185">Reference proteome</keyword>
<organism evidence="1 2">
    <name type="scientific">Acetilactobacillus jinshanensis</name>
    <dbReference type="NCBI Taxonomy" id="1720083"/>
    <lineage>
        <taxon>Bacteria</taxon>
        <taxon>Bacillati</taxon>
        <taxon>Bacillota</taxon>
        <taxon>Bacilli</taxon>
        <taxon>Lactobacillales</taxon>
        <taxon>Lactobacillaceae</taxon>
        <taxon>Acetilactobacillus</taxon>
    </lineage>
</organism>
<dbReference type="OrthoDB" id="162563at2"/>
<evidence type="ECO:0000313" key="1">
    <source>
        <dbReference type="EMBL" id="QBP18332.1"/>
    </source>
</evidence>
<proteinExistence type="predicted"/>
<accession>A0A4P6ZLR0</accession>
<dbReference type="KEGG" id="lji:ELX58_04095"/>
<dbReference type="Pfam" id="PF10012">
    <property type="entry name" value="DUF2255"/>
    <property type="match status" value="1"/>
</dbReference>
<gene>
    <name evidence="1" type="ORF">ELX58_04095</name>
</gene>
<reference evidence="2" key="1">
    <citation type="submission" date="2018-12" db="EMBL/GenBank/DDBJ databases">
        <title>A new species of lactobacillus.</title>
        <authorList>
            <person name="Jian Y."/>
            <person name="Xin L."/>
            <person name="Hong Z.J."/>
            <person name="Ming L.Z."/>
            <person name="Hong X.Z."/>
        </authorList>
    </citation>
    <scope>NUCLEOTIDE SEQUENCE [LARGE SCALE GENOMIC DNA]</scope>
    <source>
        <strain evidence="2">HSLZ-75</strain>
    </source>
</reference>
<protein>
    <submittedName>
        <fullName evidence="1">DUF2255 family protein</fullName>
    </submittedName>
</protein>
<dbReference type="Proteomes" id="UP000294321">
    <property type="component" value="Chromosome"/>
</dbReference>
<name>A0A4P6ZLR0_9LACO</name>
<dbReference type="EMBL" id="CP034726">
    <property type="protein sequence ID" value="QBP18332.1"/>
    <property type="molecule type" value="Genomic_DNA"/>
</dbReference>
<sequence length="130" mass="14865">MHKEGNFLAKQWDPQLLKSLTNEQTIKVAPDYADHRALTPIIVWFVRVGNDLYVRAYRGPRSKWYQSAVKQGTGQAELDGHQLSVKFAPVDRSSFVNKTVNQEYLAKYHGNSMLWMVENALDSTLKVSPK</sequence>
<dbReference type="InterPro" id="IPR016888">
    <property type="entry name" value="UCP028498"/>
</dbReference>